<name>A0A8H6VWS1_9AGAR</name>
<accession>A0A8H6VWS1</accession>
<dbReference type="AlphaFoldDB" id="A0A8H6VWS1"/>
<sequence length="178" mass="20695">MHWTPYISLGSHSPSRNAIRLCHMNKKFGFVLDIEGAVRRLHTTFTLPEDLDPEEGDRLDIRYGWRLNAQQQDDLFDWIAARVHTDSLYSVYDDPAKPNKMRNLFEYGHMFAEAHGKLVGGVFGCWIVREDNKFGGGVMFWIDNNNTFPEDRYREDEYKDLAEALGVTEAPRWYCAIS</sequence>
<proteinExistence type="predicted"/>
<evidence type="ECO:0000313" key="1">
    <source>
        <dbReference type="EMBL" id="KAF7292998.1"/>
    </source>
</evidence>
<gene>
    <name evidence="1" type="ORF">MIND_01199100</name>
</gene>
<comment type="caution">
    <text evidence="1">The sequence shown here is derived from an EMBL/GenBank/DDBJ whole genome shotgun (WGS) entry which is preliminary data.</text>
</comment>
<dbReference type="EMBL" id="JACAZF010000011">
    <property type="protein sequence ID" value="KAF7292998.1"/>
    <property type="molecule type" value="Genomic_DNA"/>
</dbReference>
<keyword evidence="2" id="KW-1185">Reference proteome</keyword>
<dbReference type="RefSeq" id="XP_037215426.1">
    <property type="nucleotide sequence ID" value="XM_037368500.1"/>
</dbReference>
<dbReference type="Proteomes" id="UP000636479">
    <property type="component" value="Unassembled WGS sequence"/>
</dbReference>
<protein>
    <submittedName>
        <fullName evidence="1">Uncharacterized protein</fullName>
    </submittedName>
</protein>
<dbReference type="GeneID" id="59351016"/>
<evidence type="ECO:0000313" key="2">
    <source>
        <dbReference type="Proteomes" id="UP000636479"/>
    </source>
</evidence>
<organism evidence="1 2">
    <name type="scientific">Mycena indigotica</name>
    <dbReference type="NCBI Taxonomy" id="2126181"/>
    <lineage>
        <taxon>Eukaryota</taxon>
        <taxon>Fungi</taxon>
        <taxon>Dikarya</taxon>
        <taxon>Basidiomycota</taxon>
        <taxon>Agaricomycotina</taxon>
        <taxon>Agaricomycetes</taxon>
        <taxon>Agaricomycetidae</taxon>
        <taxon>Agaricales</taxon>
        <taxon>Marasmiineae</taxon>
        <taxon>Mycenaceae</taxon>
        <taxon>Mycena</taxon>
    </lineage>
</organism>
<reference evidence="1" key="1">
    <citation type="submission" date="2020-05" db="EMBL/GenBank/DDBJ databases">
        <title>Mycena genomes resolve the evolution of fungal bioluminescence.</title>
        <authorList>
            <person name="Tsai I.J."/>
        </authorList>
    </citation>
    <scope>NUCLEOTIDE SEQUENCE</scope>
    <source>
        <strain evidence="1">171206Taipei</strain>
    </source>
</reference>